<feature type="compositionally biased region" description="Basic and acidic residues" evidence="1">
    <location>
        <begin position="339"/>
        <end position="354"/>
    </location>
</feature>
<feature type="compositionally biased region" description="Polar residues" evidence="1">
    <location>
        <begin position="126"/>
        <end position="138"/>
    </location>
</feature>
<organism evidence="2 3">
    <name type="scientific">Fusarium equiseti</name>
    <name type="common">Fusarium scirpi</name>
    <dbReference type="NCBI Taxonomy" id="61235"/>
    <lineage>
        <taxon>Eukaryota</taxon>
        <taxon>Fungi</taxon>
        <taxon>Dikarya</taxon>
        <taxon>Ascomycota</taxon>
        <taxon>Pezizomycotina</taxon>
        <taxon>Sordariomycetes</taxon>
        <taxon>Hypocreomycetidae</taxon>
        <taxon>Hypocreales</taxon>
        <taxon>Nectriaceae</taxon>
        <taxon>Fusarium</taxon>
        <taxon>Fusarium incarnatum-equiseti species complex</taxon>
    </lineage>
</organism>
<gene>
    <name evidence="2" type="ORF">FEQUK3_LOCUS6269</name>
</gene>
<sequence length="617" mass="68331">MRTTITYGKRRNGYISRTLGSRPQKDTASTSLSKNLPLDLSLDDSTRRTPRKRAMPGPQTVEEMASWLLDDSTPERLDNGEEDSSPKKRRANTPDISSVYEDGPAISPLKLPSPFETPPNRPLKYPQQSRVARLSSKSPGKVPKRAATTRVRKDRSQRCASTNLKRQLSLDPLKFHPTNNFKVPTSVPLAAVDRNVRSRATEGSNTTPTGEGCAGGEAISGKLIAMLAATDALKPTPQRTNSSGSRLTRMVPSKVLAKVSNAWDRFHPKTSSQEKGPVYKLVVDDGEGTGLERHKAYPAPESPDNMSPISNIEIRLNEGDNLNKRKVQRIVGGRVNRKPLADDGKSLRIGKSTEDPFSEQDGWHTPTSFEHRLKAGPDEEETQRLVLSRSPFDSEKEFDSNIEDRFLNSTPVGSSTPRIIVKRASASCDGHSSTIDSISPSQRQLGVKLSKTPLQPDRRPIANPSEVALIDSVSQARRAWERSTRGFATFGTKRTKKHPSPSKEVLEDLEKELRQYAHEQASGAGKHEFNELNVGCLDESPLRPQERKRSSLTHLTLTNLDELVHPVYDEARHRRGSSASMLKFTSQGKVKLHKDIRLAPAYRPAGSSPHDVDELHC</sequence>
<dbReference type="EMBL" id="CAJSTJ010000135">
    <property type="protein sequence ID" value="CAG7560513.1"/>
    <property type="molecule type" value="Genomic_DNA"/>
</dbReference>
<feature type="region of interest" description="Disordered" evidence="1">
    <location>
        <begin position="337"/>
        <end position="364"/>
    </location>
</feature>
<feature type="region of interest" description="Disordered" evidence="1">
    <location>
        <begin position="1"/>
        <end position="156"/>
    </location>
</feature>
<protein>
    <submittedName>
        <fullName evidence="2">Uncharacterized protein</fullName>
    </submittedName>
</protein>
<comment type="caution">
    <text evidence="2">The sequence shown here is derived from an EMBL/GenBank/DDBJ whole genome shotgun (WGS) entry which is preliminary data.</text>
</comment>
<accession>A0A8J2NDK0</accession>
<proteinExistence type="predicted"/>
<dbReference type="AlphaFoldDB" id="A0A8J2NDK0"/>
<reference evidence="2" key="1">
    <citation type="submission" date="2021-05" db="EMBL/GenBank/DDBJ databases">
        <authorList>
            <person name="Khan N."/>
        </authorList>
    </citation>
    <scope>NUCLEOTIDE SEQUENCE</scope>
</reference>
<evidence type="ECO:0000313" key="2">
    <source>
        <dbReference type="EMBL" id="CAG7560513.1"/>
    </source>
</evidence>
<name>A0A8J2NDK0_FUSEQ</name>
<feature type="compositionally biased region" description="Polar residues" evidence="1">
    <location>
        <begin position="18"/>
        <end position="34"/>
    </location>
</feature>
<evidence type="ECO:0000313" key="3">
    <source>
        <dbReference type="Proteomes" id="UP000693738"/>
    </source>
</evidence>
<dbReference type="Proteomes" id="UP000693738">
    <property type="component" value="Unassembled WGS sequence"/>
</dbReference>
<evidence type="ECO:0000256" key="1">
    <source>
        <dbReference type="SAM" id="MobiDB-lite"/>
    </source>
</evidence>